<sequence>MYYFLHKLIRIFLILFLVFVLGWLAWKKLVPSGSMEAVYGMSKESPFISKLYPKDRVSDAKRDEDNYYRAVLAEPVYFNLKPSGDFDEARVLIKYKYLGEGDLKFGGLINKENWSFDFVEMPRTEKGEWGALTANFNLSDLVKEKENFRFMFSSPELISGQLEIDEVRVVFEREIMTFGEMISKIIEAIKWRMN</sequence>
<dbReference type="AlphaFoldDB" id="A0A1F5S3D6"/>
<comment type="caution">
    <text evidence="2">The sequence shown here is derived from an EMBL/GenBank/DDBJ whole genome shotgun (WGS) entry which is preliminary data.</text>
</comment>
<evidence type="ECO:0000313" key="2">
    <source>
        <dbReference type="EMBL" id="OGF21179.1"/>
    </source>
</evidence>
<name>A0A1F5S3D6_9BACT</name>
<keyword evidence="1" id="KW-0812">Transmembrane</keyword>
<keyword evidence="1" id="KW-1133">Transmembrane helix</keyword>
<evidence type="ECO:0000256" key="1">
    <source>
        <dbReference type="SAM" id="Phobius"/>
    </source>
</evidence>
<protein>
    <submittedName>
        <fullName evidence="2">Uncharacterized protein</fullName>
    </submittedName>
</protein>
<evidence type="ECO:0000313" key="3">
    <source>
        <dbReference type="Proteomes" id="UP000177407"/>
    </source>
</evidence>
<organism evidence="2 3">
    <name type="scientific">Candidatus Falkowbacteria bacterium RIFOXYA2_FULL_38_12</name>
    <dbReference type="NCBI Taxonomy" id="1797993"/>
    <lineage>
        <taxon>Bacteria</taxon>
        <taxon>Candidatus Falkowiibacteriota</taxon>
    </lineage>
</organism>
<accession>A0A1F5S3D6</accession>
<proteinExistence type="predicted"/>
<feature type="transmembrane region" description="Helical" evidence="1">
    <location>
        <begin position="7"/>
        <end position="26"/>
    </location>
</feature>
<keyword evidence="1" id="KW-0472">Membrane</keyword>
<gene>
    <name evidence="2" type="ORF">A2257_01760</name>
</gene>
<dbReference type="Proteomes" id="UP000177407">
    <property type="component" value="Unassembled WGS sequence"/>
</dbReference>
<dbReference type="EMBL" id="MFGA01000012">
    <property type="protein sequence ID" value="OGF21179.1"/>
    <property type="molecule type" value="Genomic_DNA"/>
</dbReference>
<reference evidence="2 3" key="1">
    <citation type="journal article" date="2016" name="Nat. Commun.">
        <title>Thousands of microbial genomes shed light on interconnected biogeochemical processes in an aquifer system.</title>
        <authorList>
            <person name="Anantharaman K."/>
            <person name="Brown C.T."/>
            <person name="Hug L.A."/>
            <person name="Sharon I."/>
            <person name="Castelle C.J."/>
            <person name="Probst A.J."/>
            <person name="Thomas B.C."/>
            <person name="Singh A."/>
            <person name="Wilkins M.J."/>
            <person name="Karaoz U."/>
            <person name="Brodie E.L."/>
            <person name="Williams K.H."/>
            <person name="Hubbard S.S."/>
            <person name="Banfield J.F."/>
        </authorList>
    </citation>
    <scope>NUCLEOTIDE SEQUENCE [LARGE SCALE GENOMIC DNA]</scope>
</reference>